<reference evidence="18" key="1">
    <citation type="submission" date="2022-11" db="UniProtKB">
        <authorList>
            <consortium name="WormBaseParasite"/>
        </authorList>
    </citation>
    <scope>IDENTIFICATION</scope>
</reference>
<feature type="compositionally biased region" description="Basic and acidic residues" evidence="11">
    <location>
        <begin position="528"/>
        <end position="539"/>
    </location>
</feature>
<dbReference type="Pfam" id="PF15917">
    <property type="entry name" value="Piezo_TM25-28"/>
    <property type="match status" value="1"/>
</dbReference>
<evidence type="ECO:0000256" key="8">
    <source>
        <dbReference type="ARBA" id="ARBA00023136"/>
    </source>
</evidence>
<dbReference type="PANTHER" id="PTHR13167:SF25">
    <property type="entry name" value="PIEZO-TYPE MECHANOSENSITIVE ION CHANNEL COMPONENT"/>
    <property type="match status" value="1"/>
</dbReference>
<feature type="transmembrane region" description="Helical" evidence="12">
    <location>
        <begin position="762"/>
        <end position="781"/>
    </location>
</feature>
<evidence type="ECO:0000313" key="18">
    <source>
        <dbReference type="WBParaSite" id="scaffold901_cov248.g2028"/>
    </source>
</evidence>
<dbReference type="InterPro" id="IPR027272">
    <property type="entry name" value="Piezo"/>
</dbReference>
<accession>A0A915N741</accession>
<feature type="domain" description="Piezo transmembrane helical unit" evidence="15">
    <location>
        <begin position="666"/>
        <end position="788"/>
    </location>
</feature>
<dbReference type="Pfam" id="PF12166">
    <property type="entry name" value="Piezo_cap"/>
    <property type="match status" value="1"/>
</dbReference>
<protein>
    <submittedName>
        <fullName evidence="18">Piezo-type mechanosensitive ion channel component</fullName>
    </submittedName>
</protein>
<dbReference type="GO" id="GO:0050982">
    <property type="term" value="P:detection of mechanical stimulus"/>
    <property type="evidence" value="ECO:0007669"/>
    <property type="project" value="TreeGrafter"/>
</dbReference>
<feature type="transmembrane region" description="Helical" evidence="12">
    <location>
        <begin position="1122"/>
        <end position="1146"/>
    </location>
</feature>
<dbReference type="InterPro" id="IPR056770">
    <property type="entry name" value="Piezo_THU9_anchor"/>
</dbReference>
<feature type="transmembrane region" description="Helical" evidence="12">
    <location>
        <begin position="910"/>
        <end position="929"/>
    </location>
</feature>
<name>A0A915N741_MELJA</name>
<feature type="transmembrane region" description="Helical" evidence="12">
    <location>
        <begin position="709"/>
        <end position="728"/>
    </location>
</feature>
<feature type="transmembrane region" description="Helical" evidence="12">
    <location>
        <begin position="656"/>
        <end position="678"/>
    </location>
</feature>
<evidence type="ECO:0000259" key="14">
    <source>
        <dbReference type="Pfam" id="PF15917"/>
    </source>
</evidence>
<evidence type="ECO:0000259" key="13">
    <source>
        <dbReference type="Pfam" id="PF12166"/>
    </source>
</evidence>
<organism evidence="17 18">
    <name type="scientific">Meloidogyne javanica</name>
    <name type="common">Root-knot nematode worm</name>
    <dbReference type="NCBI Taxonomy" id="6303"/>
    <lineage>
        <taxon>Eukaryota</taxon>
        <taxon>Metazoa</taxon>
        <taxon>Ecdysozoa</taxon>
        <taxon>Nematoda</taxon>
        <taxon>Chromadorea</taxon>
        <taxon>Rhabditida</taxon>
        <taxon>Tylenchina</taxon>
        <taxon>Tylenchomorpha</taxon>
        <taxon>Tylenchoidea</taxon>
        <taxon>Meloidogynidae</taxon>
        <taxon>Meloidogyninae</taxon>
        <taxon>Meloidogyne</taxon>
        <taxon>Meloidogyne incognita group</taxon>
    </lineage>
</organism>
<keyword evidence="8 12" id="KW-0472">Membrane</keyword>
<feature type="domain" description="Piezo non-specific cation channel cap" evidence="13">
    <location>
        <begin position="1203"/>
        <end position="1482"/>
    </location>
</feature>
<dbReference type="InterPro" id="IPR031334">
    <property type="entry name" value="Piezo_cap_dom"/>
</dbReference>
<dbReference type="WBParaSite" id="scaffold901_cov248.g2028">
    <property type="protein sequence ID" value="scaffold901_cov248.g2028"/>
    <property type="gene ID" value="scaffold901_cov248.g2028"/>
</dbReference>
<evidence type="ECO:0000256" key="1">
    <source>
        <dbReference type="ARBA" id="ARBA00004651"/>
    </source>
</evidence>
<dbReference type="GO" id="GO:0008381">
    <property type="term" value="F:mechanosensitive monoatomic ion channel activity"/>
    <property type="evidence" value="ECO:0007669"/>
    <property type="project" value="InterPro"/>
</dbReference>
<dbReference type="InterPro" id="IPR056768">
    <property type="entry name" value="THU_Piezo"/>
</dbReference>
<evidence type="ECO:0000256" key="5">
    <source>
        <dbReference type="ARBA" id="ARBA00022692"/>
    </source>
</evidence>
<evidence type="ECO:0000256" key="4">
    <source>
        <dbReference type="ARBA" id="ARBA00022475"/>
    </source>
</evidence>
<evidence type="ECO:0000259" key="16">
    <source>
        <dbReference type="Pfam" id="PF24874"/>
    </source>
</evidence>
<feature type="transmembrane region" description="Helical" evidence="12">
    <location>
        <begin position="949"/>
        <end position="968"/>
    </location>
</feature>
<comment type="similarity">
    <text evidence="2">Belongs to the PIEZO (TC 1.A.75) family.</text>
</comment>
<feature type="transmembrane region" description="Helical" evidence="12">
    <location>
        <begin position="27"/>
        <end position="48"/>
    </location>
</feature>
<evidence type="ECO:0000256" key="3">
    <source>
        <dbReference type="ARBA" id="ARBA00022448"/>
    </source>
</evidence>
<keyword evidence="7" id="KW-0406">Ion transport</keyword>
<feature type="transmembrane region" description="Helical" evidence="12">
    <location>
        <begin position="556"/>
        <end position="579"/>
    </location>
</feature>
<feature type="region of interest" description="Disordered" evidence="11">
    <location>
        <begin position="465"/>
        <end position="540"/>
    </location>
</feature>
<feature type="transmembrane region" description="Helical" evidence="12">
    <location>
        <begin position="113"/>
        <end position="140"/>
    </location>
</feature>
<sequence length="1730" mass="199151">MDLLGALLVLWLLVLISIPRNARKRLWPFLVFYLAFVLPLQYFSALGLPSNLCIDYPWDYWQPLFNIFHSIAIVSAQNIMFRQESEEHPAGSNDSIYVCNKYQLLKENPHYDFIMTLCAGLGGTSLFALGYVILAFWMLWEGNNLYTMHRYTKTLARWNTLAKYTVFIMLCKIFLQLVGCVFIGLIRPKQLCPVQQLFSIFCVNPLSIGELQRFFSELPSDDTEFSDLQSCSKGGDSSEASIGFDAVAFLFIIFQLRILHSWYFQRCMIEFRCEVIQANRGAVLINQLIEKEMREQTEHQNKKLREIKARTAAIRKRYEEQQRRSSGYGAVVFSPQTYGQVRPRSIIDIDDPLPSYDPRYAPPQSTSVMAKRAGDYYMFEGDPEIDDLIEPVISFVPEVTPGAGDFDKLDPAQLLHTALGKDLDLIKTLDSVEEAEQIKDEKLRMIAAVAPSEKAREIAKLALKLRHQSPPKPETVHHVDEGDYYSIGGPSTSQAEKSEKDEETDTTDGIPIIRFRKKRQQQQQPEDVIEKESTQKEIEEQQQTTTKIDAYSYAKAIISFFQFLWKIMIAFLDWISAFLNRRSREHRYVAYVLNKEKEHLKEMMSNELYDGQISSSDLRERWESHNMHIVSSEEDIKRLENEAHDRWAERNVFARFINAVGNCICAHTDIICYAFAVFVHGKTAGLLTLPLPALVFFWGTLANPRPSKFFWVTMIIWTELVIVIKFAFQFGFWDWNSIAEEAKNSHKIYKLQYIFGVQRVEYFAVTDVALLIALFFHRYMLRKLGLWRDANSDRLLAYSPQLLNNSNGKNNLSSTSSNEQSPNKRKGRTQNGSTATETSAITTTSISDDQINLEEIDIESGQKPITTATAEPVAENSKLPSPPSKIVHLSVIGNFIEKLIYPKFRYICDFYPLMFFLDIFCMLIIAFGYSSFGEGGTGDVVSDIKSNRIPITLVVIILVQSLMIVLDRGLYLRKAVVAKLIYHLLTLIIVHVWIFFILPLFTQKEAYTNGVARFLYYIKCIYFLISAWQIRNGYPSLCIGNLLTHSYGLINMVLFKIFMIIPFVFELRTAIDWTWTDTSMPIFDFFNMENFYAVVYNLKCARKFEEAFPAPRGEPKGTVIKYLMGLPLILIMILLVWSPIIAFALINTIGNISPPESAIMTVSLEGFPPLYKMEAKGLGLMAITQQEYNTLISNFSDINGRESELNTDVVDRTRKASAYITQYTAKDILKVKFRPESETFWQISPVSLIAFRDFLQNNNTGNLELSFNFEFKRPQEGKKEPQIHSFTQKAKIHGRELLDAIDNRSHWFQVLNALPTYLVIPSEGEVQIAKLLQRAAERRINSDSPSNITRTFNHWKMRLVETPTSNSTYWLSQMEFNENITKLTAIPSPELIEYGSRDLNYTEFLALVDRVFPSWLNSYVQGGIILMYAGIVLFVGRLIRGFVSSQPLDVIINEIPNPDHLLKICLDIYLVREARDFVLEQKSKMSTSGRLGFGDIVPKSALVQEWDVARNEYLDEGYYCEIRKNWEGKKFNDEHGPIKISMKWHFERMMGKPHKRVIRVKIVAPFIDDPEPPSEMAGICPDLWNYECVELFFANNKGHYTEVEVGPHGHWLVLLHKGYRECINNGQDLQLEIENEWKGSEWHCMVEIPLAYLPGNITKFNAYAIHGSGDSKHFESLYAVSDGTFKEPDFHRLEFFGNIDTRRIIPSDYNRQPFDDMKYGNLWAEGLKEE</sequence>
<dbReference type="Proteomes" id="UP000887561">
    <property type="component" value="Unplaced"/>
</dbReference>
<feature type="transmembrane region" description="Helical" evidence="12">
    <location>
        <begin position="161"/>
        <end position="186"/>
    </location>
</feature>
<feature type="transmembrane region" description="Helical" evidence="12">
    <location>
        <begin position="980"/>
        <end position="1002"/>
    </location>
</feature>
<dbReference type="Pfam" id="PF24874">
    <property type="entry name" value="Piezo_THU9_anchor"/>
    <property type="match status" value="1"/>
</dbReference>
<dbReference type="Pfam" id="PF23188">
    <property type="entry name" value="THU_Piezo1"/>
    <property type="match status" value="1"/>
</dbReference>
<feature type="domain" description="Piezo THU9 and anchor" evidence="16">
    <location>
        <begin position="909"/>
        <end position="1144"/>
    </location>
</feature>
<dbReference type="InterPro" id="IPR031805">
    <property type="entry name" value="Piezo_TM25-28"/>
</dbReference>
<comment type="subcellular location">
    <subcellularLocation>
        <location evidence="1">Cell membrane</location>
        <topology evidence="1">Multi-pass membrane protein</topology>
    </subcellularLocation>
</comment>
<keyword evidence="9" id="KW-0407">Ion channel</keyword>
<evidence type="ECO:0000256" key="2">
    <source>
        <dbReference type="ARBA" id="ARBA00007821"/>
    </source>
</evidence>
<evidence type="ECO:0000313" key="17">
    <source>
        <dbReference type="Proteomes" id="UP000887561"/>
    </source>
</evidence>
<dbReference type="GO" id="GO:0005261">
    <property type="term" value="F:monoatomic cation channel activity"/>
    <property type="evidence" value="ECO:0007669"/>
    <property type="project" value="TreeGrafter"/>
</dbReference>
<feature type="transmembrane region" description="Helical" evidence="12">
    <location>
        <begin position="1042"/>
        <end position="1065"/>
    </location>
</feature>
<dbReference type="PANTHER" id="PTHR13167">
    <property type="entry name" value="PIEZO-TYPE MECHANOSENSITIVE ION CHANNEL COMPONENT"/>
    <property type="match status" value="1"/>
</dbReference>
<evidence type="ECO:0000259" key="15">
    <source>
        <dbReference type="Pfam" id="PF23188"/>
    </source>
</evidence>
<evidence type="ECO:0000256" key="10">
    <source>
        <dbReference type="SAM" id="Coils"/>
    </source>
</evidence>
<keyword evidence="5 12" id="KW-0812">Transmembrane</keyword>
<feature type="domain" description="Piezo TM25-28" evidence="14">
    <location>
        <begin position="117"/>
        <end position="384"/>
    </location>
</feature>
<keyword evidence="10" id="KW-0175">Coiled coil</keyword>
<proteinExistence type="inferred from homology"/>
<keyword evidence="3" id="KW-0813">Transport</keyword>
<feature type="transmembrane region" description="Helical" evidence="12">
    <location>
        <begin position="684"/>
        <end position="702"/>
    </location>
</feature>
<evidence type="ECO:0000256" key="11">
    <source>
        <dbReference type="SAM" id="MobiDB-lite"/>
    </source>
</evidence>
<dbReference type="Gene3D" id="2.60.40.1190">
    <property type="match status" value="1"/>
</dbReference>
<feature type="coiled-coil region" evidence="10">
    <location>
        <begin position="290"/>
        <end position="324"/>
    </location>
</feature>
<dbReference type="GO" id="GO:0042391">
    <property type="term" value="P:regulation of membrane potential"/>
    <property type="evidence" value="ECO:0007669"/>
    <property type="project" value="TreeGrafter"/>
</dbReference>
<keyword evidence="6 12" id="KW-1133">Transmembrane helix</keyword>
<dbReference type="GO" id="GO:0071260">
    <property type="term" value="P:cellular response to mechanical stimulus"/>
    <property type="evidence" value="ECO:0007669"/>
    <property type="project" value="TreeGrafter"/>
</dbReference>
<evidence type="ECO:0000256" key="6">
    <source>
        <dbReference type="ARBA" id="ARBA00022989"/>
    </source>
</evidence>
<dbReference type="GO" id="GO:0005886">
    <property type="term" value="C:plasma membrane"/>
    <property type="evidence" value="ECO:0007669"/>
    <property type="project" value="UniProtKB-SubCell"/>
</dbReference>
<feature type="transmembrane region" description="Helical" evidence="12">
    <location>
        <begin position="1014"/>
        <end position="1030"/>
    </location>
</feature>
<evidence type="ECO:0000256" key="12">
    <source>
        <dbReference type="SAM" id="Phobius"/>
    </source>
</evidence>
<keyword evidence="4" id="KW-1003">Cell membrane</keyword>
<evidence type="ECO:0000256" key="7">
    <source>
        <dbReference type="ARBA" id="ARBA00023065"/>
    </source>
</evidence>
<feature type="region of interest" description="Disordered" evidence="11">
    <location>
        <begin position="806"/>
        <end position="841"/>
    </location>
</feature>
<feature type="compositionally biased region" description="Low complexity" evidence="11">
    <location>
        <begin position="806"/>
        <end position="818"/>
    </location>
</feature>
<evidence type="ECO:0000256" key="9">
    <source>
        <dbReference type="ARBA" id="ARBA00023303"/>
    </source>
</evidence>
<keyword evidence="17" id="KW-1185">Reference proteome</keyword>